<proteinExistence type="predicted"/>
<dbReference type="VEuPathDB" id="FungiDB:ASPVEDRAFT_837410"/>
<dbReference type="Proteomes" id="UP000184073">
    <property type="component" value="Unassembled WGS sequence"/>
</dbReference>
<dbReference type="EMBL" id="KV878132">
    <property type="protein sequence ID" value="OJJ05246.1"/>
    <property type="molecule type" value="Genomic_DNA"/>
</dbReference>
<evidence type="ECO:0000313" key="2">
    <source>
        <dbReference type="Proteomes" id="UP000184073"/>
    </source>
</evidence>
<gene>
    <name evidence="1" type="ORF">ASPVEDRAFT_837410</name>
</gene>
<sequence>MASLAFADELGHSPVCKPRPCTEIVHALAIQLHRPVAAPSSPGSNPTMHDTCAASRIYQELSQSVRLSSQQVHGGHFLPQHQGMARALLRKDRTIASCCGFSLPAQGPSHMSPLPTETARGCTTWLTHSLVRLKTPCSEASHSLACQPDGLGAPTEVPKGRNPVMHCGTVT</sequence>
<protein>
    <submittedName>
        <fullName evidence="1">Uncharacterized protein</fullName>
    </submittedName>
</protein>
<dbReference type="AlphaFoldDB" id="A0A1L9PUY8"/>
<organism evidence="1 2">
    <name type="scientific">Aspergillus versicolor CBS 583.65</name>
    <dbReference type="NCBI Taxonomy" id="1036611"/>
    <lineage>
        <taxon>Eukaryota</taxon>
        <taxon>Fungi</taxon>
        <taxon>Dikarya</taxon>
        <taxon>Ascomycota</taxon>
        <taxon>Pezizomycotina</taxon>
        <taxon>Eurotiomycetes</taxon>
        <taxon>Eurotiomycetidae</taxon>
        <taxon>Eurotiales</taxon>
        <taxon>Aspergillaceae</taxon>
        <taxon>Aspergillus</taxon>
        <taxon>Aspergillus subgen. Nidulantes</taxon>
    </lineage>
</organism>
<reference evidence="2" key="1">
    <citation type="journal article" date="2017" name="Genome Biol.">
        <title>Comparative genomics reveals high biological diversity and specific adaptations in the industrially and medically important fungal genus Aspergillus.</title>
        <authorList>
            <person name="de Vries R.P."/>
            <person name="Riley R."/>
            <person name="Wiebenga A."/>
            <person name="Aguilar-Osorio G."/>
            <person name="Amillis S."/>
            <person name="Uchima C.A."/>
            <person name="Anderluh G."/>
            <person name="Asadollahi M."/>
            <person name="Askin M."/>
            <person name="Barry K."/>
            <person name="Battaglia E."/>
            <person name="Bayram O."/>
            <person name="Benocci T."/>
            <person name="Braus-Stromeyer S.A."/>
            <person name="Caldana C."/>
            <person name="Canovas D."/>
            <person name="Cerqueira G.C."/>
            <person name="Chen F."/>
            <person name="Chen W."/>
            <person name="Choi C."/>
            <person name="Clum A."/>
            <person name="Dos Santos R.A."/>
            <person name="Damasio A.R."/>
            <person name="Diallinas G."/>
            <person name="Emri T."/>
            <person name="Fekete E."/>
            <person name="Flipphi M."/>
            <person name="Freyberg S."/>
            <person name="Gallo A."/>
            <person name="Gournas C."/>
            <person name="Habgood R."/>
            <person name="Hainaut M."/>
            <person name="Harispe M.L."/>
            <person name="Henrissat B."/>
            <person name="Hilden K.S."/>
            <person name="Hope R."/>
            <person name="Hossain A."/>
            <person name="Karabika E."/>
            <person name="Karaffa L."/>
            <person name="Karanyi Z."/>
            <person name="Krasevec N."/>
            <person name="Kuo A."/>
            <person name="Kusch H."/>
            <person name="LaButti K."/>
            <person name="Lagendijk E.L."/>
            <person name="Lapidus A."/>
            <person name="Levasseur A."/>
            <person name="Lindquist E."/>
            <person name="Lipzen A."/>
            <person name="Logrieco A.F."/>
            <person name="MacCabe A."/>
            <person name="Maekelae M.R."/>
            <person name="Malavazi I."/>
            <person name="Melin P."/>
            <person name="Meyer V."/>
            <person name="Mielnichuk N."/>
            <person name="Miskei M."/>
            <person name="Molnar A.P."/>
            <person name="Mule G."/>
            <person name="Ngan C.Y."/>
            <person name="Orejas M."/>
            <person name="Orosz E."/>
            <person name="Ouedraogo J.P."/>
            <person name="Overkamp K.M."/>
            <person name="Park H.-S."/>
            <person name="Perrone G."/>
            <person name="Piumi F."/>
            <person name="Punt P.J."/>
            <person name="Ram A.F."/>
            <person name="Ramon A."/>
            <person name="Rauscher S."/>
            <person name="Record E."/>
            <person name="Riano-Pachon D.M."/>
            <person name="Robert V."/>
            <person name="Roehrig J."/>
            <person name="Ruller R."/>
            <person name="Salamov A."/>
            <person name="Salih N.S."/>
            <person name="Samson R.A."/>
            <person name="Sandor E."/>
            <person name="Sanguinetti M."/>
            <person name="Schuetze T."/>
            <person name="Sepcic K."/>
            <person name="Shelest E."/>
            <person name="Sherlock G."/>
            <person name="Sophianopoulou V."/>
            <person name="Squina F.M."/>
            <person name="Sun H."/>
            <person name="Susca A."/>
            <person name="Todd R.B."/>
            <person name="Tsang A."/>
            <person name="Unkles S.E."/>
            <person name="van de Wiele N."/>
            <person name="van Rossen-Uffink D."/>
            <person name="Oliveira J.V."/>
            <person name="Vesth T.C."/>
            <person name="Visser J."/>
            <person name="Yu J.-H."/>
            <person name="Zhou M."/>
            <person name="Andersen M.R."/>
            <person name="Archer D.B."/>
            <person name="Baker S.E."/>
            <person name="Benoit I."/>
            <person name="Brakhage A.A."/>
            <person name="Braus G.H."/>
            <person name="Fischer R."/>
            <person name="Frisvad J.C."/>
            <person name="Goldman G.H."/>
            <person name="Houbraken J."/>
            <person name="Oakley B."/>
            <person name="Pocsi I."/>
            <person name="Scazzocchio C."/>
            <person name="Seiboth B."/>
            <person name="vanKuyk P.A."/>
            <person name="Wortman J."/>
            <person name="Dyer P.S."/>
            <person name="Grigoriev I.V."/>
        </authorList>
    </citation>
    <scope>NUCLEOTIDE SEQUENCE [LARGE SCALE GENOMIC DNA]</scope>
    <source>
        <strain evidence="2">CBS 583.65</strain>
    </source>
</reference>
<dbReference type="GeneID" id="63732951"/>
<keyword evidence="2" id="KW-1185">Reference proteome</keyword>
<dbReference type="RefSeq" id="XP_040671008.1">
    <property type="nucleotide sequence ID" value="XM_040817440.1"/>
</dbReference>
<accession>A0A1L9PUY8</accession>
<name>A0A1L9PUY8_ASPVE</name>
<evidence type="ECO:0000313" key="1">
    <source>
        <dbReference type="EMBL" id="OJJ05246.1"/>
    </source>
</evidence>